<dbReference type="RefSeq" id="WP_157524246.1">
    <property type="nucleotide sequence ID" value="NZ_CP066775.1"/>
</dbReference>
<keyword evidence="4" id="KW-1185">Reference proteome</keyword>
<dbReference type="PANTHER" id="PTHR43877">
    <property type="entry name" value="AMINOALKYLPHOSPHONATE N-ACETYLTRANSFERASE-RELATED-RELATED"/>
    <property type="match status" value="1"/>
</dbReference>
<dbReference type="AlphaFoldDB" id="A0A6I4HXJ7"/>
<dbReference type="InterPro" id="IPR050832">
    <property type="entry name" value="Bact_Acetyltransf"/>
</dbReference>
<evidence type="ECO:0000313" key="4">
    <source>
        <dbReference type="Proteomes" id="UP000429232"/>
    </source>
</evidence>
<dbReference type="CDD" id="cd04301">
    <property type="entry name" value="NAT_SF"/>
    <property type="match status" value="1"/>
</dbReference>
<evidence type="ECO:0000256" key="1">
    <source>
        <dbReference type="ARBA" id="ARBA00022679"/>
    </source>
</evidence>
<evidence type="ECO:0000256" key="2">
    <source>
        <dbReference type="ARBA" id="ARBA00023315"/>
    </source>
</evidence>
<sequence>MHIRRATTSDITAIMLLIKKVIPLMRAAGNLQWDDNYPNPEKFALDISKNQLWVAEEDGKIAGVAALTIDQDPEYADVGWDITEPAIVTHRLAVDPDFQGRGVAAALLNIAEGIALERGFKTLRIDTNNNNKATQALFPKLGYKFCGEIGLQFRPGLRFYCYEKRLD</sequence>
<keyword evidence="2" id="KW-0012">Acyltransferase</keyword>
<dbReference type="Gene3D" id="3.40.630.30">
    <property type="match status" value="1"/>
</dbReference>
<dbReference type="EMBL" id="CP066775">
    <property type="protein sequence ID" value="QQL48254.1"/>
    <property type="molecule type" value="Genomic_DNA"/>
</dbReference>
<gene>
    <name evidence="3" type="ORF">GO620_008575</name>
</gene>
<name>A0A6I4HXJ7_9SPHI</name>
<dbReference type="GO" id="GO:0016747">
    <property type="term" value="F:acyltransferase activity, transferring groups other than amino-acyl groups"/>
    <property type="evidence" value="ECO:0007669"/>
    <property type="project" value="InterPro"/>
</dbReference>
<dbReference type="Pfam" id="PF00583">
    <property type="entry name" value="Acetyltransf_1"/>
    <property type="match status" value="1"/>
</dbReference>
<organism evidence="3 4">
    <name type="scientific">Mucilaginibacter ginkgonis</name>
    <dbReference type="NCBI Taxonomy" id="2682091"/>
    <lineage>
        <taxon>Bacteria</taxon>
        <taxon>Pseudomonadati</taxon>
        <taxon>Bacteroidota</taxon>
        <taxon>Sphingobacteriia</taxon>
        <taxon>Sphingobacteriales</taxon>
        <taxon>Sphingobacteriaceae</taxon>
        <taxon>Mucilaginibacter</taxon>
    </lineage>
</organism>
<dbReference type="SUPFAM" id="SSF55729">
    <property type="entry name" value="Acyl-CoA N-acyltransferases (Nat)"/>
    <property type="match status" value="1"/>
</dbReference>
<evidence type="ECO:0000313" key="3">
    <source>
        <dbReference type="EMBL" id="QQL48254.1"/>
    </source>
</evidence>
<proteinExistence type="predicted"/>
<dbReference type="KEGG" id="mgik:GO620_008575"/>
<protein>
    <submittedName>
        <fullName evidence="3">GNAT family N-acetyltransferase</fullName>
    </submittedName>
</protein>
<keyword evidence="1 3" id="KW-0808">Transferase</keyword>
<dbReference type="Proteomes" id="UP000429232">
    <property type="component" value="Chromosome"/>
</dbReference>
<dbReference type="InterPro" id="IPR016181">
    <property type="entry name" value="Acyl_CoA_acyltransferase"/>
</dbReference>
<reference evidence="3 4" key="1">
    <citation type="submission" date="2020-12" db="EMBL/GenBank/DDBJ databases">
        <title>HMF7856_wgs.fasta genome submission.</title>
        <authorList>
            <person name="Kang H."/>
            <person name="Kim H."/>
            <person name="Joh K."/>
        </authorList>
    </citation>
    <scope>NUCLEOTIDE SEQUENCE [LARGE SCALE GENOMIC DNA]</scope>
    <source>
        <strain evidence="3 4">HMF7856</strain>
    </source>
</reference>
<accession>A0A6I4HXJ7</accession>
<dbReference type="PROSITE" id="PS51186">
    <property type="entry name" value="GNAT"/>
    <property type="match status" value="1"/>
</dbReference>
<dbReference type="InterPro" id="IPR000182">
    <property type="entry name" value="GNAT_dom"/>
</dbReference>